<protein>
    <recommendedName>
        <fullName evidence="5">O-methyltransferase C-terminal domain-containing protein</fullName>
    </recommendedName>
</protein>
<dbReference type="RefSeq" id="XP_056470654.1">
    <property type="nucleotide sequence ID" value="XM_056623238.1"/>
</dbReference>
<dbReference type="Proteomes" id="UP001149074">
    <property type="component" value="Unassembled WGS sequence"/>
</dbReference>
<evidence type="ECO:0000259" key="5">
    <source>
        <dbReference type="Pfam" id="PF00891"/>
    </source>
</evidence>
<evidence type="ECO:0000256" key="3">
    <source>
        <dbReference type="ARBA" id="ARBA00022691"/>
    </source>
</evidence>
<dbReference type="PROSITE" id="PS51683">
    <property type="entry name" value="SAM_OMT_II"/>
    <property type="match status" value="1"/>
</dbReference>
<dbReference type="InterPro" id="IPR016461">
    <property type="entry name" value="COMT-like"/>
</dbReference>
<name>A0A9W9EQG8_9EURO</name>
<dbReference type="Gene3D" id="1.10.10.10">
    <property type="entry name" value="Winged helix-like DNA-binding domain superfamily/Winged helix DNA-binding domain"/>
    <property type="match status" value="1"/>
</dbReference>
<comment type="caution">
    <text evidence="6">The sequence shown here is derived from an EMBL/GenBank/DDBJ whole genome shotgun (WGS) entry which is preliminary data.</text>
</comment>
<reference evidence="6" key="2">
    <citation type="journal article" date="2023" name="IMA Fungus">
        <title>Comparative genomic study of the Penicillium genus elucidates a diverse pangenome and 15 lateral gene transfer events.</title>
        <authorList>
            <person name="Petersen C."/>
            <person name="Sorensen T."/>
            <person name="Nielsen M.R."/>
            <person name="Sondergaard T.E."/>
            <person name="Sorensen J.L."/>
            <person name="Fitzpatrick D.A."/>
            <person name="Frisvad J.C."/>
            <person name="Nielsen K.L."/>
        </authorList>
    </citation>
    <scope>NUCLEOTIDE SEQUENCE</scope>
    <source>
        <strain evidence="6">IBT 30761</strain>
    </source>
</reference>
<dbReference type="PIRSF" id="PIRSF005739">
    <property type="entry name" value="O-mtase"/>
    <property type="match status" value="1"/>
</dbReference>
<dbReference type="GeneID" id="81362217"/>
<feature type="domain" description="O-methyltransferase C-terminal" evidence="5">
    <location>
        <begin position="234"/>
        <end position="376"/>
    </location>
</feature>
<keyword evidence="2" id="KW-0808">Transferase</keyword>
<dbReference type="InterPro" id="IPR036390">
    <property type="entry name" value="WH_DNA-bd_sf"/>
</dbReference>
<dbReference type="SUPFAM" id="SSF53335">
    <property type="entry name" value="S-adenosyl-L-methionine-dependent methyltransferases"/>
    <property type="match status" value="1"/>
</dbReference>
<evidence type="ECO:0000313" key="6">
    <source>
        <dbReference type="EMBL" id="KAJ5085976.1"/>
    </source>
</evidence>
<gene>
    <name evidence="6" type="ORF">N7532_010747</name>
</gene>
<dbReference type="GO" id="GO:0008171">
    <property type="term" value="F:O-methyltransferase activity"/>
    <property type="evidence" value="ECO:0007669"/>
    <property type="project" value="InterPro"/>
</dbReference>
<dbReference type="PANTHER" id="PTHR43712">
    <property type="entry name" value="PUTATIVE (AFU_ORTHOLOGUE AFUA_4G14580)-RELATED"/>
    <property type="match status" value="1"/>
</dbReference>
<keyword evidence="3" id="KW-0949">S-adenosyl-L-methionine</keyword>
<evidence type="ECO:0000256" key="1">
    <source>
        <dbReference type="ARBA" id="ARBA00022603"/>
    </source>
</evidence>
<dbReference type="OrthoDB" id="1535081at2759"/>
<organism evidence="6 7">
    <name type="scientific">Penicillium argentinense</name>
    <dbReference type="NCBI Taxonomy" id="1131581"/>
    <lineage>
        <taxon>Eukaryota</taxon>
        <taxon>Fungi</taxon>
        <taxon>Dikarya</taxon>
        <taxon>Ascomycota</taxon>
        <taxon>Pezizomycotina</taxon>
        <taxon>Eurotiomycetes</taxon>
        <taxon>Eurotiomycetidae</taxon>
        <taxon>Eurotiales</taxon>
        <taxon>Aspergillaceae</taxon>
        <taxon>Penicillium</taxon>
    </lineage>
</organism>
<dbReference type="EMBL" id="JAPQKI010000010">
    <property type="protein sequence ID" value="KAJ5085976.1"/>
    <property type="molecule type" value="Genomic_DNA"/>
</dbReference>
<dbReference type="GO" id="GO:0032259">
    <property type="term" value="P:methylation"/>
    <property type="evidence" value="ECO:0007669"/>
    <property type="project" value="UniProtKB-KW"/>
</dbReference>
<evidence type="ECO:0000256" key="2">
    <source>
        <dbReference type="ARBA" id="ARBA00022679"/>
    </source>
</evidence>
<dbReference type="PANTHER" id="PTHR43712:SF1">
    <property type="entry name" value="HYPOTHETICAL O-METHYLTRANSFERASE (EUROFUNG)-RELATED"/>
    <property type="match status" value="1"/>
</dbReference>
<dbReference type="InterPro" id="IPR036388">
    <property type="entry name" value="WH-like_DNA-bd_sf"/>
</dbReference>
<dbReference type="InterPro" id="IPR001077">
    <property type="entry name" value="COMT_C"/>
</dbReference>
<feature type="active site" description="Proton acceptor" evidence="4">
    <location>
        <position position="306"/>
    </location>
</feature>
<dbReference type="InterPro" id="IPR029063">
    <property type="entry name" value="SAM-dependent_MTases_sf"/>
</dbReference>
<keyword evidence="1" id="KW-0489">Methyltransferase</keyword>
<dbReference type="GO" id="GO:0044550">
    <property type="term" value="P:secondary metabolite biosynthetic process"/>
    <property type="evidence" value="ECO:0007669"/>
    <property type="project" value="UniProtKB-ARBA"/>
</dbReference>
<accession>A0A9W9EQG8</accession>
<proteinExistence type="predicted"/>
<reference evidence="6" key="1">
    <citation type="submission" date="2022-11" db="EMBL/GenBank/DDBJ databases">
        <authorList>
            <person name="Petersen C."/>
        </authorList>
    </citation>
    <scope>NUCLEOTIDE SEQUENCE</scope>
    <source>
        <strain evidence="6">IBT 30761</strain>
    </source>
</reference>
<evidence type="ECO:0000256" key="4">
    <source>
        <dbReference type="PIRSR" id="PIRSR005739-1"/>
    </source>
</evidence>
<sequence>MSESESSSISSRIAALAEDVQAEYIYEEARLEALKAARKLLAKLEPPMERMAHDVLLWYPHFMALRMGVQLEIFSQISKCSDTGIHLNTIAEKTQASPILVGQILRLLAATGYVDQHDVENFKPTALTMIMVDPVIEASTRASFDLGLSSTMKAPEFFRKNNNQFPGSISNTPLQLALDTKLTIFEWLGQNPESAKDFQQMMKLRQQVTSNWVEWFDIQRHIIDGSEPRSPENVLLVDIGGGEGHYLRQFSEKFPRAPGRLILQELPDVIRGIQSPPEDVELMPHDFFTPQTIKGARAYFMHWILHDWSDENCHTILAHIADAMKPGYSRLIIHEQILPDMNCDAEAAGMSIIMMVQMGALERTETQWRALLESVGLHTIQFNRAPVSGEGIIEAIK</sequence>
<dbReference type="AlphaFoldDB" id="A0A9W9EQG8"/>
<dbReference type="Pfam" id="PF00891">
    <property type="entry name" value="Methyltransf_2"/>
    <property type="match status" value="1"/>
</dbReference>
<dbReference type="Gene3D" id="3.40.50.150">
    <property type="entry name" value="Vaccinia Virus protein VP39"/>
    <property type="match status" value="1"/>
</dbReference>
<evidence type="ECO:0000313" key="7">
    <source>
        <dbReference type="Proteomes" id="UP001149074"/>
    </source>
</evidence>
<dbReference type="SUPFAM" id="SSF46785">
    <property type="entry name" value="Winged helix' DNA-binding domain"/>
    <property type="match status" value="1"/>
</dbReference>
<keyword evidence="7" id="KW-1185">Reference proteome</keyword>